<dbReference type="EMBL" id="LAZR01012626">
    <property type="protein sequence ID" value="KKM25852.1"/>
    <property type="molecule type" value="Genomic_DNA"/>
</dbReference>
<accession>A0A0F9IEE0</accession>
<sequence length="67" mass="7500">MGFQVDVIATVENMVECRVGGLCKGFTDYLYRIEHFAQKLEGRIISRQIIAKAIVDWELITGVPVTG</sequence>
<dbReference type="AlphaFoldDB" id="A0A0F9IEE0"/>
<evidence type="ECO:0000313" key="1">
    <source>
        <dbReference type="EMBL" id="KKM25852.1"/>
    </source>
</evidence>
<proteinExistence type="predicted"/>
<reference evidence="1" key="1">
    <citation type="journal article" date="2015" name="Nature">
        <title>Complex archaea that bridge the gap between prokaryotes and eukaryotes.</title>
        <authorList>
            <person name="Spang A."/>
            <person name="Saw J.H."/>
            <person name="Jorgensen S.L."/>
            <person name="Zaremba-Niedzwiedzka K."/>
            <person name="Martijn J."/>
            <person name="Lind A.E."/>
            <person name="van Eijk R."/>
            <person name="Schleper C."/>
            <person name="Guy L."/>
            <person name="Ettema T.J."/>
        </authorList>
    </citation>
    <scope>NUCLEOTIDE SEQUENCE</scope>
</reference>
<comment type="caution">
    <text evidence="1">The sequence shown here is derived from an EMBL/GenBank/DDBJ whole genome shotgun (WGS) entry which is preliminary data.</text>
</comment>
<protein>
    <submittedName>
        <fullName evidence="1">Uncharacterized protein</fullName>
    </submittedName>
</protein>
<organism evidence="1">
    <name type="scientific">marine sediment metagenome</name>
    <dbReference type="NCBI Taxonomy" id="412755"/>
    <lineage>
        <taxon>unclassified sequences</taxon>
        <taxon>metagenomes</taxon>
        <taxon>ecological metagenomes</taxon>
    </lineage>
</organism>
<gene>
    <name evidence="1" type="ORF">LCGC14_1590790</name>
</gene>
<name>A0A0F9IEE0_9ZZZZ</name>